<comment type="caution">
    <text evidence="2">The sequence shown here is derived from an EMBL/GenBank/DDBJ whole genome shotgun (WGS) entry which is preliminary data.</text>
</comment>
<keyword evidence="3" id="KW-1185">Reference proteome</keyword>
<dbReference type="SUPFAM" id="SSF51182">
    <property type="entry name" value="RmlC-like cupins"/>
    <property type="match status" value="1"/>
</dbReference>
<dbReference type="PANTHER" id="PTHR36440">
    <property type="entry name" value="PUTATIVE (AFU_ORTHOLOGUE AFUA_8G07350)-RELATED"/>
    <property type="match status" value="1"/>
</dbReference>
<sequence>MDYSSVSGMVEALQHTPPASGVEALAGTCTPTGLPRTVSNPAMGVTVTFLTASDETDGEYVEAQVRIPAREPGPPLHFHTDFEETFTAVEGTLLLDHGDRRRIELSPGQSVHVERNVPHRYFNDGDQPAVFTFVARPGLAYEQGIRASFGLAVDGRTTADGTPRDPAETALMFSLARSYLAGVPLWLQRGLTRMGVKLARRRGYDPEFSRYTKAPGTAQDAAVRHTATCFSGAH</sequence>
<organism evidence="2 3">
    <name type="scientific">Amycolatopsis ultiminotia</name>
    <dbReference type="NCBI Taxonomy" id="543629"/>
    <lineage>
        <taxon>Bacteria</taxon>
        <taxon>Bacillati</taxon>
        <taxon>Actinomycetota</taxon>
        <taxon>Actinomycetes</taxon>
        <taxon>Pseudonocardiales</taxon>
        <taxon>Pseudonocardiaceae</taxon>
        <taxon>Amycolatopsis</taxon>
    </lineage>
</organism>
<reference evidence="3" key="1">
    <citation type="journal article" date="2019" name="Int. J. Syst. Evol. Microbiol.">
        <title>The Global Catalogue of Microorganisms (GCM) 10K type strain sequencing project: providing services to taxonomists for standard genome sequencing and annotation.</title>
        <authorList>
            <consortium name="The Broad Institute Genomics Platform"/>
            <consortium name="The Broad Institute Genome Sequencing Center for Infectious Disease"/>
            <person name="Wu L."/>
            <person name="Ma J."/>
        </authorList>
    </citation>
    <scope>NUCLEOTIDE SEQUENCE [LARGE SCALE GENOMIC DNA]</scope>
    <source>
        <strain evidence="3">JCM 16898</strain>
    </source>
</reference>
<accession>A0ABP6V1P5</accession>
<feature type="domain" description="Cupin type-2" evidence="1">
    <location>
        <begin position="65"/>
        <end position="134"/>
    </location>
</feature>
<proteinExistence type="predicted"/>
<protein>
    <recommendedName>
        <fullName evidence="1">Cupin type-2 domain-containing protein</fullName>
    </recommendedName>
</protein>
<dbReference type="Proteomes" id="UP001500689">
    <property type="component" value="Unassembled WGS sequence"/>
</dbReference>
<dbReference type="Gene3D" id="2.60.120.10">
    <property type="entry name" value="Jelly Rolls"/>
    <property type="match status" value="1"/>
</dbReference>
<gene>
    <name evidence="2" type="ORF">GCM10022222_07620</name>
</gene>
<dbReference type="InterPro" id="IPR011051">
    <property type="entry name" value="RmlC_Cupin_sf"/>
</dbReference>
<evidence type="ECO:0000313" key="2">
    <source>
        <dbReference type="EMBL" id="GAA3527093.1"/>
    </source>
</evidence>
<dbReference type="InterPro" id="IPR014710">
    <property type="entry name" value="RmlC-like_jellyroll"/>
</dbReference>
<evidence type="ECO:0000313" key="3">
    <source>
        <dbReference type="Proteomes" id="UP001500689"/>
    </source>
</evidence>
<dbReference type="InterPro" id="IPR013096">
    <property type="entry name" value="Cupin_2"/>
</dbReference>
<dbReference type="PANTHER" id="PTHR36440:SF1">
    <property type="entry name" value="PUTATIVE (AFU_ORTHOLOGUE AFUA_8G07350)-RELATED"/>
    <property type="match status" value="1"/>
</dbReference>
<dbReference type="EMBL" id="BAAAZN010000001">
    <property type="protein sequence ID" value="GAA3527093.1"/>
    <property type="molecule type" value="Genomic_DNA"/>
</dbReference>
<dbReference type="InterPro" id="IPR053146">
    <property type="entry name" value="QDO-like"/>
</dbReference>
<evidence type="ECO:0000259" key="1">
    <source>
        <dbReference type="Pfam" id="PF07883"/>
    </source>
</evidence>
<dbReference type="Pfam" id="PF07883">
    <property type="entry name" value="Cupin_2"/>
    <property type="match status" value="1"/>
</dbReference>
<name>A0ABP6V1P5_9PSEU</name>